<evidence type="ECO:0000256" key="1">
    <source>
        <dbReference type="ARBA" id="ARBA00010529"/>
    </source>
</evidence>
<dbReference type="AlphaFoldDB" id="A0A2T4HWW1"/>
<dbReference type="PANTHER" id="PTHR33175">
    <property type="entry name" value="DNA-BINDING PROTEIN HU"/>
    <property type="match status" value="1"/>
</dbReference>
<evidence type="ECO:0000313" key="5">
    <source>
        <dbReference type="EMBL" id="PTD20250.1"/>
    </source>
</evidence>
<dbReference type="Pfam" id="PF00216">
    <property type="entry name" value="Bac_DNA_binding"/>
    <property type="match status" value="1"/>
</dbReference>
<dbReference type="Gene3D" id="4.10.520.10">
    <property type="entry name" value="IHF-like DNA-binding proteins"/>
    <property type="match status" value="1"/>
</dbReference>
<dbReference type="GO" id="GO:0030527">
    <property type="term" value="F:structural constituent of chromatin"/>
    <property type="evidence" value="ECO:0007669"/>
    <property type="project" value="InterPro"/>
</dbReference>
<gene>
    <name evidence="5" type="ORF">CV103_11750</name>
</gene>
<keyword evidence="3" id="KW-0238">DNA-binding</keyword>
<dbReference type="GO" id="GO:0003677">
    <property type="term" value="F:DNA binding"/>
    <property type="evidence" value="ECO:0007669"/>
    <property type="project" value="UniProtKB-KW"/>
</dbReference>
<reference evidence="5 6" key="1">
    <citation type="submission" date="2017-11" db="EMBL/GenBank/DDBJ databases">
        <title>Sphingomonas oleivorans sp. nov., isolated from oil-contaminated soil.</title>
        <authorList>
            <person name="Wang L."/>
            <person name="Chen L."/>
        </authorList>
    </citation>
    <scope>NUCLEOTIDE SEQUENCE [LARGE SCALE GENOMIC DNA]</scope>
    <source>
        <strain evidence="5 6">K101</strain>
    </source>
</reference>
<dbReference type="InterPro" id="IPR010992">
    <property type="entry name" value="IHF-like_DNA-bd_dom_sf"/>
</dbReference>
<dbReference type="SMART" id="SM00411">
    <property type="entry name" value="BHL"/>
    <property type="match status" value="1"/>
</dbReference>
<dbReference type="PRINTS" id="PR01727">
    <property type="entry name" value="DNABINDINGHU"/>
</dbReference>
<accession>A0A2T4HWW1</accession>
<proteinExistence type="inferred from homology"/>
<dbReference type="InterPro" id="IPR000119">
    <property type="entry name" value="Hist_DNA-bd"/>
</dbReference>
<dbReference type="InterPro" id="IPR020816">
    <property type="entry name" value="Histone-like_DNA-bd_CS"/>
</dbReference>
<comment type="similarity">
    <text evidence="1 4">Belongs to the bacterial histone-like protein family.</text>
</comment>
<dbReference type="EMBL" id="PHHF01000048">
    <property type="protein sequence ID" value="PTD20250.1"/>
    <property type="molecule type" value="Genomic_DNA"/>
</dbReference>
<dbReference type="GO" id="GO:0030261">
    <property type="term" value="P:chromosome condensation"/>
    <property type="evidence" value="ECO:0007669"/>
    <property type="project" value="UniProtKB-KW"/>
</dbReference>
<dbReference type="PANTHER" id="PTHR33175:SF3">
    <property type="entry name" value="DNA-BINDING PROTEIN HU-BETA"/>
    <property type="match status" value="1"/>
</dbReference>
<dbReference type="SUPFAM" id="SSF47729">
    <property type="entry name" value="IHF-like DNA-binding proteins"/>
    <property type="match status" value="1"/>
</dbReference>
<keyword evidence="6" id="KW-1185">Reference proteome</keyword>
<dbReference type="PROSITE" id="PS00045">
    <property type="entry name" value="HISTONE_LIKE"/>
    <property type="match status" value="1"/>
</dbReference>
<evidence type="ECO:0000256" key="2">
    <source>
        <dbReference type="ARBA" id="ARBA00023067"/>
    </source>
</evidence>
<dbReference type="GO" id="GO:0005829">
    <property type="term" value="C:cytosol"/>
    <property type="evidence" value="ECO:0007669"/>
    <property type="project" value="TreeGrafter"/>
</dbReference>
<keyword evidence="2" id="KW-0226">DNA condensation</keyword>
<sequence>MMNSTDLADGIAKTQGLTKAQAKAIVDQVLQAITDAAVAGEEVSLPGFGKFKVQARPEREGRNPRTGETMKIAASKKLGFQPAKALRDALNA</sequence>
<dbReference type="Proteomes" id="UP000241206">
    <property type="component" value="Unassembled WGS sequence"/>
</dbReference>
<evidence type="ECO:0000256" key="4">
    <source>
        <dbReference type="RuleBase" id="RU003939"/>
    </source>
</evidence>
<comment type="caution">
    <text evidence="5">The sequence shown here is derived from an EMBL/GenBank/DDBJ whole genome shotgun (WGS) entry which is preliminary data.</text>
</comment>
<name>A0A2T4HWW1_9SPHN</name>
<dbReference type="CDD" id="cd13831">
    <property type="entry name" value="HU"/>
    <property type="match status" value="1"/>
</dbReference>
<evidence type="ECO:0000313" key="6">
    <source>
        <dbReference type="Proteomes" id="UP000241206"/>
    </source>
</evidence>
<evidence type="ECO:0000256" key="3">
    <source>
        <dbReference type="ARBA" id="ARBA00023125"/>
    </source>
</evidence>
<organism evidence="5 6">
    <name type="scientific">Edaphosphingomonas fennica</name>
    <dbReference type="NCBI Taxonomy" id="114404"/>
    <lineage>
        <taxon>Bacteria</taxon>
        <taxon>Pseudomonadati</taxon>
        <taxon>Pseudomonadota</taxon>
        <taxon>Alphaproteobacteria</taxon>
        <taxon>Sphingomonadales</taxon>
        <taxon>Rhizorhabdaceae</taxon>
        <taxon>Edaphosphingomonas</taxon>
    </lineage>
</organism>
<protein>
    <submittedName>
        <fullName evidence="5">Integration host factor</fullName>
    </submittedName>
</protein>